<feature type="region of interest" description="Disordered" evidence="1">
    <location>
        <begin position="670"/>
        <end position="725"/>
    </location>
</feature>
<dbReference type="OrthoDB" id="2534759at2759"/>
<feature type="region of interest" description="Disordered" evidence="1">
    <location>
        <begin position="471"/>
        <end position="517"/>
    </location>
</feature>
<feature type="region of interest" description="Disordered" evidence="1">
    <location>
        <begin position="258"/>
        <end position="300"/>
    </location>
</feature>
<reference evidence="2 3" key="1">
    <citation type="journal article" date="2020" name="ISME J.">
        <title>Uncovering the hidden diversity of litter-decomposition mechanisms in mushroom-forming fungi.</title>
        <authorList>
            <person name="Floudas D."/>
            <person name="Bentzer J."/>
            <person name="Ahren D."/>
            <person name="Johansson T."/>
            <person name="Persson P."/>
            <person name="Tunlid A."/>
        </authorList>
    </citation>
    <scope>NUCLEOTIDE SEQUENCE [LARGE SCALE GENOMIC DNA]</scope>
    <source>
        <strain evidence="2 3">CBS 175.51</strain>
    </source>
</reference>
<feature type="compositionally biased region" description="Polar residues" evidence="1">
    <location>
        <begin position="17"/>
        <end position="36"/>
    </location>
</feature>
<feature type="compositionally biased region" description="Low complexity" evidence="1">
    <location>
        <begin position="670"/>
        <end position="679"/>
    </location>
</feature>
<name>A0A8H5FCN0_9AGAR</name>
<protein>
    <submittedName>
        <fullName evidence="2">Uncharacterized protein</fullName>
    </submittedName>
</protein>
<evidence type="ECO:0000313" key="2">
    <source>
        <dbReference type="EMBL" id="KAF5331916.1"/>
    </source>
</evidence>
<dbReference type="EMBL" id="JAACJK010000112">
    <property type="protein sequence ID" value="KAF5331916.1"/>
    <property type="molecule type" value="Genomic_DNA"/>
</dbReference>
<feature type="compositionally biased region" description="Polar residues" evidence="1">
    <location>
        <begin position="689"/>
        <end position="701"/>
    </location>
</feature>
<sequence>MTSASSSASTTPMPLTPESTGGPSIGLSASNSSEGSTAPKKSRRQAAMLATHAGSPKPVKPFSRSAAKRESVLALGSIEHLQQYYTRTGMVNKKNPLFDKMKHQGLVPAIGGMPLSPTGDEIPGQADAFASIHAALSPQFSSSSSRPTPPIVVAPHIRTNEAHPDSLLPGVISELSDLVKAWAIDAPEPERTIDVLPLLRNTTRTIQTVRNYMVSLPDDSMISTQDKSADLLALIRRCSLQVLGTLRDLEETARLPLSDDAYDAQSDGGGTTSSGSRGTQSRGTSPLPPHPHDLPAEGEGQAQFYGDLGITFSLVQVHGRYEHVPVWEDEDADFPDDDLVKKEKREMWHQTLEVGNGWLYKQDLKLKDVEKERETVKEYLDAVDDALFPSKEKEGEGKKERGWEIERRKLEIRTNRFASLISSGARSRSKRRVSSGEALDRGSAPAVQAASLLMDSAKRRVSTGMLGLMGASQRLTAEPEDMGGIKEEGVNDEEGEDDGEEEEGELDHELEDDELPEWAKREAFDGDELDRAYAFLMRFLPPSHQHALVPPSPPLTPPDKPPAIQPGRTAFLASLTSGQLLCLAYNVCVRKSKHPWGFVSKEGIHDILALEKAAEEAGKPAGKTGWTFRRTDNLRLWVGALKLRYMLPITMPSQLMSALPPSLLKLPSVVSSASGKGSAPPSPRGKTNFGRTPSPIGQSKSKGTEAGAAAVNSSSPTSSEGTGKPVPDVILFDAGVVARRDEGWEDMLERVLLRWMWKAVGEKRKALPTPLG</sequence>
<organism evidence="2 3">
    <name type="scientific">Ephemerocybe angulata</name>
    <dbReference type="NCBI Taxonomy" id="980116"/>
    <lineage>
        <taxon>Eukaryota</taxon>
        <taxon>Fungi</taxon>
        <taxon>Dikarya</taxon>
        <taxon>Basidiomycota</taxon>
        <taxon>Agaricomycotina</taxon>
        <taxon>Agaricomycetes</taxon>
        <taxon>Agaricomycetidae</taxon>
        <taxon>Agaricales</taxon>
        <taxon>Agaricineae</taxon>
        <taxon>Psathyrellaceae</taxon>
        <taxon>Ephemerocybe</taxon>
    </lineage>
</organism>
<dbReference type="AlphaFoldDB" id="A0A8H5FCN0"/>
<keyword evidence="3" id="KW-1185">Reference proteome</keyword>
<gene>
    <name evidence="2" type="ORF">D9611_008917</name>
</gene>
<evidence type="ECO:0000313" key="3">
    <source>
        <dbReference type="Proteomes" id="UP000541558"/>
    </source>
</evidence>
<evidence type="ECO:0000256" key="1">
    <source>
        <dbReference type="SAM" id="MobiDB-lite"/>
    </source>
</evidence>
<accession>A0A8H5FCN0</accession>
<dbReference type="Proteomes" id="UP000541558">
    <property type="component" value="Unassembled WGS sequence"/>
</dbReference>
<feature type="compositionally biased region" description="Low complexity" evidence="1">
    <location>
        <begin position="1"/>
        <end position="11"/>
    </location>
</feature>
<comment type="caution">
    <text evidence="2">The sequence shown here is derived from an EMBL/GenBank/DDBJ whole genome shotgun (WGS) entry which is preliminary data.</text>
</comment>
<feature type="compositionally biased region" description="Acidic residues" evidence="1">
    <location>
        <begin position="490"/>
        <end position="516"/>
    </location>
</feature>
<dbReference type="PANTHER" id="PTHR38702:SF1">
    <property type="entry name" value="CALPONIN-HOMOLOGY (CH) DOMAIN-CONTAINING PROTEIN"/>
    <property type="match status" value="1"/>
</dbReference>
<feature type="region of interest" description="Disordered" evidence="1">
    <location>
        <begin position="1"/>
        <end position="65"/>
    </location>
</feature>
<feature type="compositionally biased region" description="Low complexity" evidence="1">
    <location>
        <begin position="273"/>
        <end position="285"/>
    </location>
</feature>
<feature type="compositionally biased region" description="Polar residues" evidence="1">
    <location>
        <begin position="711"/>
        <end position="721"/>
    </location>
</feature>
<dbReference type="PANTHER" id="PTHR38702">
    <property type="entry name" value="CALPONIN-HOMOLOGY (CH) DOMAIN-CONTAINING PROTEIN"/>
    <property type="match status" value="1"/>
</dbReference>
<proteinExistence type="predicted"/>